<dbReference type="AlphaFoldDB" id="A0A1A9A8N5"/>
<feature type="compositionally biased region" description="Basic and acidic residues" evidence="1">
    <location>
        <begin position="120"/>
        <end position="144"/>
    </location>
</feature>
<sequence length="305" mass="35644">MNFLTFIKIFTFVLLLWICQYYNNESNVRGNLDIIDNTDIILNARIPRLLAKDEVQKEGEGEGMKEKTIEESEDEEESEYEEESEEEEDFEEENEEENEAVKKEDEGEDESEEEDNISQSEEKSKIKEVEILEKEEKLHGKKTDEAEEEENAKSSGIEEDFKLERIKSKASVSDRVKSSKIFKKKLCSIFRPFKRMDAYIEKKLFKIFYYVDKCEINPNMNQKSFYIIKLKKYGTILSVPIIITLVGLLGLINPATYAVMFTFSNISFGILLYIMMKTLKYEISSRGKTKPGFKEYVASFKRCMS</sequence>
<evidence type="ECO:0000256" key="2">
    <source>
        <dbReference type="SAM" id="Phobius"/>
    </source>
</evidence>
<feature type="transmembrane region" description="Helical" evidence="2">
    <location>
        <begin position="233"/>
        <end position="252"/>
    </location>
</feature>
<dbReference type="EMBL" id="FLRE01000966">
    <property type="protein sequence ID" value="SBT55578.1"/>
    <property type="molecule type" value="Genomic_DNA"/>
</dbReference>
<evidence type="ECO:0000313" key="4">
    <source>
        <dbReference type="EMBL" id="SBT55578.1"/>
    </source>
</evidence>
<proteinExistence type="predicted"/>
<dbReference type="Proteomes" id="UP000078555">
    <property type="component" value="Unassembled WGS sequence"/>
</dbReference>
<feature type="compositionally biased region" description="Basic and acidic residues" evidence="1">
    <location>
        <begin position="53"/>
        <end position="70"/>
    </location>
</feature>
<feature type="transmembrane region" description="Helical" evidence="2">
    <location>
        <begin position="258"/>
        <end position="276"/>
    </location>
</feature>
<keyword evidence="2" id="KW-0812">Transmembrane</keyword>
<protein>
    <recommendedName>
        <fullName evidence="7">Pv-fam-d protein</fullName>
    </recommendedName>
</protein>
<feature type="compositionally biased region" description="Acidic residues" evidence="1">
    <location>
        <begin position="106"/>
        <end position="116"/>
    </location>
</feature>
<keyword evidence="2" id="KW-0472">Membrane</keyword>
<name>A0A1A9A8N5_PLAOA</name>
<dbReference type="EMBL" id="FLRD01000308">
    <property type="protein sequence ID" value="SBT52526.1"/>
    <property type="molecule type" value="Genomic_DNA"/>
</dbReference>
<reference evidence="3" key="1">
    <citation type="submission" date="2016-05" db="EMBL/GenBank/DDBJ databases">
        <authorList>
            <person name="Lavstsen T."/>
            <person name="Jespersen J.S."/>
        </authorList>
    </citation>
    <scope>NUCLEOTIDE SEQUENCE [LARGE SCALE GENOMIC DNA]</scope>
</reference>
<evidence type="ECO:0000256" key="1">
    <source>
        <dbReference type="SAM" id="MobiDB-lite"/>
    </source>
</evidence>
<keyword evidence="2" id="KW-1133">Transmembrane helix</keyword>
<evidence type="ECO:0000313" key="6">
    <source>
        <dbReference type="Proteomes" id="UP000078555"/>
    </source>
</evidence>
<keyword evidence="6" id="KW-1185">Reference proteome</keyword>
<evidence type="ECO:0008006" key="7">
    <source>
        <dbReference type="Google" id="ProtNLM"/>
    </source>
</evidence>
<evidence type="ECO:0000313" key="5">
    <source>
        <dbReference type="Proteomes" id="UP000078550"/>
    </source>
</evidence>
<organism evidence="3 6">
    <name type="scientific">Plasmodium ovale wallikeri</name>
    <dbReference type="NCBI Taxonomy" id="864142"/>
    <lineage>
        <taxon>Eukaryota</taxon>
        <taxon>Sar</taxon>
        <taxon>Alveolata</taxon>
        <taxon>Apicomplexa</taxon>
        <taxon>Aconoidasida</taxon>
        <taxon>Haemosporida</taxon>
        <taxon>Plasmodiidae</taxon>
        <taxon>Plasmodium</taxon>
        <taxon>Plasmodium (Plasmodium)</taxon>
    </lineage>
</organism>
<dbReference type="InterPro" id="IPR022139">
    <property type="entry name" value="Fam-L/Fam-M-like_plasmodium"/>
</dbReference>
<accession>A0A1A9A8N5</accession>
<feature type="transmembrane region" description="Helical" evidence="2">
    <location>
        <begin position="6"/>
        <end position="23"/>
    </location>
</feature>
<dbReference type="Pfam" id="PF12420">
    <property type="entry name" value="DUF3671"/>
    <property type="match status" value="2"/>
</dbReference>
<feature type="region of interest" description="Disordered" evidence="1">
    <location>
        <begin position="53"/>
        <end position="156"/>
    </location>
</feature>
<reference evidence="5 6" key="2">
    <citation type="submission" date="2016-05" db="EMBL/GenBank/DDBJ databases">
        <authorList>
            <person name="Naeem Raeece"/>
        </authorList>
    </citation>
    <scope>NUCLEOTIDE SEQUENCE [LARGE SCALE GENOMIC DNA]</scope>
</reference>
<gene>
    <name evidence="3" type="ORF">POVWA1_063640</name>
    <name evidence="4" type="ORF">POVWA2_068630</name>
</gene>
<dbReference type="Proteomes" id="UP000078550">
    <property type="component" value="Unassembled WGS sequence"/>
</dbReference>
<evidence type="ECO:0000313" key="3">
    <source>
        <dbReference type="EMBL" id="SBT52526.1"/>
    </source>
</evidence>
<feature type="compositionally biased region" description="Acidic residues" evidence="1">
    <location>
        <begin position="71"/>
        <end position="98"/>
    </location>
</feature>